<organism evidence="5 6">
    <name type="scientific">Ensete ventricosum</name>
    <name type="common">Abyssinian banana</name>
    <name type="synonym">Musa ensete</name>
    <dbReference type="NCBI Taxonomy" id="4639"/>
    <lineage>
        <taxon>Eukaryota</taxon>
        <taxon>Viridiplantae</taxon>
        <taxon>Streptophyta</taxon>
        <taxon>Embryophyta</taxon>
        <taxon>Tracheophyta</taxon>
        <taxon>Spermatophyta</taxon>
        <taxon>Magnoliopsida</taxon>
        <taxon>Liliopsida</taxon>
        <taxon>Zingiberales</taxon>
        <taxon>Musaceae</taxon>
        <taxon>Ensete</taxon>
    </lineage>
</organism>
<evidence type="ECO:0000256" key="4">
    <source>
        <dbReference type="SAM" id="SignalP"/>
    </source>
</evidence>
<dbReference type="GO" id="GO:0016042">
    <property type="term" value="P:lipid catabolic process"/>
    <property type="evidence" value="ECO:0007669"/>
    <property type="project" value="UniProtKB-KW"/>
</dbReference>
<evidence type="ECO:0000256" key="2">
    <source>
        <dbReference type="ARBA" id="ARBA00022801"/>
    </source>
</evidence>
<feature type="signal peptide" evidence="4">
    <location>
        <begin position="1"/>
        <end position="28"/>
    </location>
</feature>
<comment type="caution">
    <text evidence="5">The sequence shown here is derived from an EMBL/GenBank/DDBJ whole genome shotgun (WGS) entry which is preliminary data.</text>
</comment>
<dbReference type="EMBL" id="AMZH03015204">
    <property type="protein sequence ID" value="RRT46436.1"/>
    <property type="molecule type" value="Genomic_DNA"/>
</dbReference>
<accession>A0A426Y3W7</accession>
<dbReference type="GO" id="GO:0016788">
    <property type="term" value="F:hydrolase activity, acting on ester bonds"/>
    <property type="evidence" value="ECO:0007669"/>
    <property type="project" value="InterPro"/>
</dbReference>
<keyword evidence="4" id="KW-0732">Signal</keyword>
<dbReference type="InterPro" id="IPR036514">
    <property type="entry name" value="SGNH_hydro_sf"/>
</dbReference>
<protein>
    <recommendedName>
        <fullName evidence="7">SGNH hydrolase-type esterase domain-containing protein</fullName>
    </recommendedName>
</protein>
<dbReference type="Proteomes" id="UP000287651">
    <property type="component" value="Unassembled WGS sequence"/>
</dbReference>
<sequence>MSEPFLLFAAVAFVAVFGSSSTPSEARAFFVFGDSLVDSGNNNYLATTARADTLPYGIDSPTHRPTGRFSNGLNIADVMSEELGGEPTLPYLSPEMRGENLLDGANFASAGVGILDDTGIQFANIIRIGMQLQYFEEYQDKLSAMVGRSQARKIVSHGLVMISLGGNDFVNNYYLVPLSLRSRQFSLPEFVRYLILEYRKVLVSLYELGARLILLAGIGPLGCVPAELALRRSLSGECDPELQRAANMFNLLLADVVRELNLEIGYVSFIAANAFNMHMNYITHPEAYGFITSKDACCGQGLFNGVGLCTAASRLCADRDEYAFWDAFHPTERACRIVVREFLSGSEESMHPMNLSTILARNPKV</sequence>
<keyword evidence="3" id="KW-0442">Lipid degradation</keyword>
<proteinExistence type="inferred from homology"/>
<dbReference type="Pfam" id="PF00657">
    <property type="entry name" value="Lipase_GDSL"/>
    <property type="match status" value="1"/>
</dbReference>
<dbReference type="AlphaFoldDB" id="A0A426Y3W7"/>
<evidence type="ECO:0000256" key="3">
    <source>
        <dbReference type="ARBA" id="ARBA00022963"/>
    </source>
</evidence>
<evidence type="ECO:0000313" key="5">
    <source>
        <dbReference type="EMBL" id="RRT46436.1"/>
    </source>
</evidence>
<dbReference type="InterPro" id="IPR001087">
    <property type="entry name" value="GDSL"/>
</dbReference>
<dbReference type="InterPro" id="IPR051058">
    <property type="entry name" value="GDSL_Est/Lipase"/>
</dbReference>
<keyword evidence="2" id="KW-0378">Hydrolase</keyword>
<dbReference type="PANTHER" id="PTHR45648">
    <property type="entry name" value="GDSL LIPASE/ACYLHYDROLASE FAMILY PROTEIN (AFU_ORTHOLOGUE AFUA_4G14700)"/>
    <property type="match status" value="1"/>
</dbReference>
<feature type="chain" id="PRO_5019103438" description="SGNH hydrolase-type esterase domain-containing protein" evidence="4">
    <location>
        <begin position="29"/>
        <end position="365"/>
    </location>
</feature>
<dbReference type="CDD" id="cd01837">
    <property type="entry name" value="SGNH_plant_lipase_like"/>
    <property type="match status" value="1"/>
</dbReference>
<name>A0A426Y3W7_ENSVE</name>
<evidence type="ECO:0000313" key="6">
    <source>
        <dbReference type="Proteomes" id="UP000287651"/>
    </source>
</evidence>
<reference evidence="5 6" key="1">
    <citation type="journal article" date="2014" name="Agronomy (Basel)">
        <title>A Draft Genome Sequence for Ensete ventricosum, the Drought-Tolerant Tree Against Hunger.</title>
        <authorList>
            <person name="Harrison J."/>
            <person name="Moore K.A."/>
            <person name="Paszkiewicz K."/>
            <person name="Jones T."/>
            <person name="Grant M."/>
            <person name="Ambacheew D."/>
            <person name="Muzemil S."/>
            <person name="Studholme D.J."/>
        </authorList>
    </citation>
    <scope>NUCLEOTIDE SEQUENCE [LARGE SCALE GENOMIC DNA]</scope>
</reference>
<evidence type="ECO:0000256" key="1">
    <source>
        <dbReference type="ARBA" id="ARBA00008668"/>
    </source>
</evidence>
<gene>
    <name evidence="5" type="ORF">B296_00040174</name>
</gene>
<dbReference type="Gene3D" id="3.40.50.1110">
    <property type="entry name" value="SGNH hydrolase"/>
    <property type="match status" value="1"/>
</dbReference>
<comment type="similarity">
    <text evidence="1">Belongs to the 'GDSL' lipolytic enzyme family.</text>
</comment>
<keyword evidence="3" id="KW-0443">Lipid metabolism</keyword>
<dbReference type="InterPro" id="IPR035669">
    <property type="entry name" value="SGNH_plant_lipase-like"/>
</dbReference>
<dbReference type="PANTHER" id="PTHR45648:SF166">
    <property type="entry name" value="OS02G0617400 PROTEIN"/>
    <property type="match status" value="1"/>
</dbReference>
<evidence type="ECO:0008006" key="7">
    <source>
        <dbReference type="Google" id="ProtNLM"/>
    </source>
</evidence>
<dbReference type="SUPFAM" id="SSF52266">
    <property type="entry name" value="SGNH hydrolase"/>
    <property type="match status" value="1"/>
</dbReference>